<sequence length="1080" mass="127483">MIDENQETKISKIQRDDRIKSIEQIRQFLKTILILDINYPNDNGNNRSPNGILLESIYRTVINICSYGRYSDLLELLEDECNIAIANNTKLILNHDLVKNINGNIYKEKGRIEDFLNKLIGMEYDKDFKILSKDFLDILMRVWQHHLKSMDLLCNVFLYLDCMYVRFNSRLLGISKISDIGDICFSRIINKCPGNFDYSACLIGIIATIISTINNYRDIFINGLKGEIISLNQLKSFICIRNIYDLLVKLGFFIPKFTPLYKIMTELYYKSKMNIKLKEMRFCEYIRFVDRVCQFEMNLLGCKNNNHSNTIQTLEEIEYSLINLNKVKYYLVKDEIQNSVKDIYVILINTLIPCDLIKIFEDKHNVVVNNNFNTNNSYIYKNPLCYLIDNVDTDAFSILYLTFKKVGKLNILKKEMNRALIEMGRKICNTSLDTDFNADVDIKLCLEMITLLAHLYKNVEKIWGISLCKDEDIHYSCINDSWNYIMNLDDGISQYLAHNLALFLHNSLLEYYMDIEQKKSCAVNIQNMDISLWNTAEIEKEILCDESYISTKNKINDVILLFRFSNSKDDFEVYCRKYWMQRLLNNYIILRDDFNKKNIIMNRNNFDINYDKVDNYIDDINNQKLPILEIYFLEQLYKECGIGFIGKLNFMLKDYVTSSGLFKFFLKYKDMIDLEDNDIIVKSVDSWLKCDYIGYNISDNNDENERIPVRKYRKIERNDNLTKCFKSDILNYRIHVIASSNWPIPSQYISIDKILRNNGEDSNYLISTLSKFETFYKLVYNGRNIQWSSILGIATIEMKIFDQCIKSDLGKNNFDYFKIEIITTLQQALILLNLNEKDSIIIPEEEEKLLIRHLRGLLKTSKLYLNKFRSGGTYVNDEQIKNDEILLPPILINIKDTNNSEDFKKDAIYKFNEEFTLKLRSLYTNHKYEMGDFVLIYSVSQPYNCISNNLHMFENCDLNEEHEMLDKEDENKEGKDNKSLKIKNSMKSTALELKSVSLENRQHRIEAIIIRYMKFKNKENKKDIIQYVIDNLFQNSENYEPSATIKKQVTQEIISKLDLLVQREYLQQDTLDNQMYIYLP</sequence>
<dbReference type="InterPro" id="IPR001373">
    <property type="entry name" value="Cullin_N"/>
</dbReference>
<protein>
    <recommendedName>
        <fullName evidence="4">Cullin family profile domain-containing protein</fullName>
    </recommendedName>
</protein>
<dbReference type="RefSeq" id="XP_067067200.1">
    <property type="nucleotide sequence ID" value="XM_067212061.1"/>
</dbReference>
<name>A0A1J4MH59_9CRYT</name>
<dbReference type="Gene3D" id="3.30.230.130">
    <property type="entry name" value="Cullin, Chain C, Domain 2"/>
    <property type="match status" value="1"/>
</dbReference>
<dbReference type="SMART" id="SM00884">
    <property type="entry name" value="Cullin_Nedd8"/>
    <property type="match status" value="1"/>
</dbReference>
<dbReference type="AlphaFoldDB" id="A0A1J4MH59"/>
<dbReference type="Proteomes" id="UP000186804">
    <property type="component" value="Unassembled WGS sequence"/>
</dbReference>
<evidence type="ECO:0000313" key="5">
    <source>
        <dbReference type="EMBL" id="OII73544.1"/>
    </source>
</evidence>
<dbReference type="Gene3D" id="1.10.10.10">
    <property type="entry name" value="Winged helix-like DNA-binding domain superfamily/Winged helix DNA-binding domain"/>
    <property type="match status" value="1"/>
</dbReference>
<evidence type="ECO:0000313" key="6">
    <source>
        <dbReference type="Proteomes" id="UP000186804"/>
    </source>
</evidence>
<dbReference type="Pfam" id="PF00888">
    <property type="entry name" value="Cullin"/>
    <property type="match status" value="1"/>
</dbReference>
<dbReference type="SUPFAM" id="SSF74788">
    <property type="entry name" value="Cullin repeat-like"/>
    <property type="match status" value="1"/>
</dbReference>
<organism evidence="5 6">
    <name type="scientific">Cryptosporidium andersoni</name>
    <dbReference type="NCBI Taxonomy" id="117008"/>
    <lineage>
        <taxon>Eukaryota</taxon>
        <taxon>Sar</taxon>
        <taxon>Alveolata</taxon>
        <taxon>Apicomplexa</taxon>
        <taxon>Conoidasida</taxon>
        <taxon>Coccidia</taxon>
        <taxon>Eucoccidiorida</taxon>
        <taxon>Eimeriorina</taxon>
        <taxon>Cryptosporidiidae</taxon>
        <taxon>Cryptosporidium</taxon>
    </lineage>
</organism>
<accession>A0A1J4MH59</accession>
<dbReference type="GeneID" id="92366012"/>
<evidence type="ECO:0000256" key="3">
    <source>
        <dbReference type="RuleBase" id="RU003829"/>
    </source>
</evidence>
<dbReference type="GO" id="GO:0006511">
    <property type="term" value="P:ubiquitin-dependent protein catabolic process"/>
    <property type="evidence" value="ECO:0007669"/>
    <property type="project" value="InterPro"/>
</dbReference>
<gene>
    <name evidence="5" type="ORF">cand_018270</name>
</gene>
<dbReference type="InterPro" id="IPR036388">
    <property type="entry name" value="WH-like_DNA-bd_sf"/>
</dbReference>
<reference evidence="5 6" key="1">
    <citation type="submission" date="2016-10" db="EMBL/GenBank/DDBJ databases">
        <title>Reductive evolution of mitochondrial metabolism and differential evolution of invasion-related proteins in Cryptosporidium.</title>
        <authorList>
            <person name="Liu S."/>
            <person name="Roellig D.M."/>
            <person name="Guo Y."/>
            <person name="Li N."/>
            <person name="Frace M.A."/>
            <person name="Tang K."/>
            <person name="Zhang L."/>
            <person name="Feng Y."/>
            <person name="Xiao L."/>
        </authorList>
    </citation>
    <scope>NUCLEOTIDE SEQUENCE [LARGE SCALE GENOMIC DNA]</scope>
    <source>
        <strain evidence="5">30847</strain>
    </source>
</reference>
<comment type="similarity">
    <text evidence="1 2 3">Belongs to the cullin family.</text>
</comment>
<keyword evidence="6" id="KW-1185">Reference proteome</keyword>
<evidence type="ECO:0000256" key="1">
    <source>
        <dbReference type="ARBA" id="ARBA00006019"/>
    </source>
</evidence>
<dbReference type="InterPro" id="IPR036317">
    <property type="entry name" value="Cullin_homology_sf"/>
</dbReference>
<comment type="caution">
    <text evidence="5">The sequence shown here is derived from an EMBL/GenBank/DDBJ whole genome shotgun (WGS) entry which is preliminary data.</text>
</comment>
<dbReference type="InterPro" id="IPR019559">
    <property type="entry name" value="Cullin_neddylation_domain"/>
</dbReference>
<dbReference type="OrthoDB" id="342492at2759"/>
<dbReference type="PROSITE" id="PS50069">
    <property type="entry name" value="CULLIN_2"/>
    <property type="match status" value="1"/>
</dbReference>
<dbReference type="InterPro" id="IPR036390">
    <property type="entry name" value="WH_DNA-bd_sf"/>
</dbReference>
<feature type="domain" description="Cullin family profile" evidence="4">
    <location>
        <begin position="504"/>
        <end position="851"/>
    </location>
</feature>
<dbReference type="EMBL" id="LRBS01000101">
    <property type="protein sequence ID" value="OII73544.1"/>
    <property type="molecule type" value="Genomic_DNA"/>
</dbReference>
<proteinExistence type="inferred from homology"/>
<dbReference type="InterPro" id="IPR045093">
    <property type="entry name" value="Cullin"/>
</dbReference>
<dbReference type="InterPro" id="IPR016159">
    <property type="entry name" value="Cullin_repeat-like_dom_sf"/>
</dbReference>
<dbReference type="InterPro" id="IPR016158">
    <property type="entry name" value="Cullin_homology"/>
</dbReference>
<evidence type="ECO:0000259" key="4">
    <source>
        <dbReference type="PROSITE" id="PS50069"/>
    </source>
</evidence>
<dbReference type="PANTHER" id="PTHR11932">
    <property type="entry name" value="CULLIN"/>
    <property type="match status" value="1"/>
</dbReference>
<evidence type="ECO:0000256" key="2">
    <source>
        <dbReference type="PROSITE-ProRule" id="PRU00330"/>
    </source>
</evidence>
<dbReference type="SUPFAM" id="SSF75632">
    <property type="entry name" value="Cullin homology domain"/>
    <property type="match status" value="1"/>
</dbReference>
<dbReference type="SUPFAM" id="SSF46785">
    <property type="entry name" value="Winged helix' DNA-binding domain"/>
    <property type="match status" value="1"/>
</dbReference>
<dbReference type="VEuPathDB" id="CryptoDB:cand_018270"/>
<dbReference type="GO" id="GO:0031625">
    <property type="term" value="F:ubiquitin protein ligase binding"/>
    <property type="evidence" value="ECO:0007669"/>
    <property type="project" value="InterPro"/>
</dbReference>
<dbReference type="Gene3D" id="1.20.1310.10">
    <property type="entry name" value="Cullin Repeats"/>
    <property type="match status" value="2"/>
</dbReference>